<accession>A0A6M3IXU8</accession>
<evidence type="ECO:0000313" key="1">
    <source>
        <dbReference type="EMBL" id="QJA62499.1"/>
    </source>
</evidence>
<evidence type="ECO:0008006" key="3">
    <source>
        <dbReference type="Google" id="ProtNLM"/>
    </source>
</evidence>
<proteinExistence type="predicted"/>
<dbReference type="EMBL" id="MT142131">
    <property type="protein sequence ID" value="QJA74951.1"/>
    <property type="molecule type" value="Genomic_DNA"/>
</dbReference>
<organism evidence="1">
    <name type="scientific">viral metagenome</name>
    <dbReference type="NCBI Taxonomy" id="1070528"/>
    <lineage>
        <taxon>unclassified sequences</taxon>
        <taxon>metagenomes</taxon>
        <taxon>organismal metagenomes</taxon>
    </lineage>
</organism>
<protein>
    <recommendedName>
        <fullName evidence="3">Glycosyltransferase</fullName>
    </recommendedName>
</protein>
<reference evidence="1" key="1">
    <citation type="submission" date="2020-03" db="EMBL/GenBank/DDBJ databases">
        <title>The deep terrestrial virosphere.</title>
        <authorList>
            <person name="Holmfeldt K."/>
            <person name="Nilsson E."/>
            <person name="Simone D."/>
            <person name="Lopez-Fernandez M."/>
            <person name="Wu X."/>
            <person name="de Brujin I."/>
            <person name="Lundin D."/>
            <person name="Andersson A."/>
            <person name="Bertilsson S."/>
            <person name="Dopson M."/>
        </authorList>
    </citation>
    <scope>NUCLEOTIDE SEQUENCE</scope>
    <source>
        <strain evidence="2">MM415A01889</strain>
        <strain evidence="1">MM415B00778</strain>
    </source>
</reference>
<name>A0A6M3IXU8_9ZZZZ</name>
<sequence>MLRFRIQGTLGDTYVVVCKLLKIQDRVIAYHHTIHKYFYGLITEIYGLVKNVEVRFTNKPRYDLEELTTNCHDRDMEFFPEWKLNSKYDIKKPYMIVQPHAGKPSGGNTKILPDYMIQEILLSSPIKCVLLGTSDRFTNVGNCVNLINKTSISDAVSLIQNAEAFVGPEGLLSFISLSSKVNSTLYYIEQAAVDEKVIGTPWKKYAELIKL</sequence>
<dbReference type="EMBL" id="MT141472">
    <property type="protein sequence ID" value="QJA62499.1"/>
    <property type="molecule type" value="Genomic_DNA"/>
</dbReference>
<dbReference type="SUPFAM" id="SSF53756">
    <property type="entry name" value="UDP-Glycosyltransferase/glycogen phosphorylase"/>
    <property type="match status" value="1"/>
</dbReference>
<evidence type="ECO:0000313" key="2">
    <source>
        <dbReference type="EMBL" id="QJA74951.1"/>
    </source>
</evidence>
<dbReference type="Gene3D" id="3.40.50.2000">
    <property type="entry name" value="Glycogen Phosphorylase B"/>
    <property type="match status" value="1"/>
</dbReference>
<dbReference type="AlphaFoldDB" id="A0A6M3IXU8"/>
<gene>
    <name evidence="2" type="ORF">MM415A01889_0006</name>
    <name evidence="1" type="ORF">MM415B00778_0033</name>
</gene>